<comment type="caution">
    <text evidence="2">The sequence shown here is derived from an EMBL/GenBank/DDBJ whole genome shotgun (WGS) entry which is preliminary data.</text>
</comment>
<dbReference type="Proteomes" id="UP000265801">
    <property type="component" value="Unassembled WGS sequence"/>
</dbReference>
<reference evidence="2 3" key="1">
    <citation type="submission" date="2018-09" db="EMBL/GenBank/DDBJ databases">
        <title>Bacillus saliacetes sp. nov., isolated from Thai shrimp paste (Ka-pi).</title>
        <authorList>
            <person name="Daroonpunt R."/>
            <person name="Tanasupawat S."/>
            <person name="Yiamsombut S."/>
        </authorList>
    </citation>
    <scope>NUCLEOTIDE SEQUENCE [LARGE SCALE GENOMIC DNA]</scope>
    <source>
        <strain evidence="2 3">SKP7-4</strain>
    </source>
</reference>
<keyword evidence="2" id="KW-0808">Transferase</keyword>
<dbReference type="EMBL" id="QXIR01000002">
    <property type="protein sequence ID" value="RIW38434.1"/>
    <property type="molecule type" value="Genomic_DNA"/>
</dbReference>
<dbReference type="GO" id="GO:0005737">
    <property type="term" value="C:cytoplasm"/>
    <property type="evidence" value="ECO:0007669"/>
    <property type="project" value="TreeGrafter"/>
</dbReference>
<dbReference type="OrthoDB" id="9785602at2"/>
<keyword evidence="3" id="KW-1185">Reference proteome</keyword>
<dbReference type="PANTHER" id="PTHR43792:SF9">
    <property type="entry name" value="RIBOSOMAL-PROTEIN-ALANINE ACETYLTRANSFERASE"/>
    <property type="match status" value="1"/>
</dbReference>
<dbReference type="SUPFAM" id="SSF55729">
    <property type="entry name" value="Acyl-CoA N-acyltransferases (Nat)"/>
    <property type="match status" value="1"/>
</dbReference>
<dbReference type="InterPro" id="IPR051531">
    <property type="entry name" value="N-acetyltransferase"/>
</dbReference>
<dbReference type="PROSITE" id="PS51186">
    <property type="entry name" value="GNAT"/>
    <property type="match status" value="1"/>
</dbReference>
<protein>
    <submittedName>
        <fullName evidence="2">N-acetyltransferase</fullName>
    </submittedName>
</protein>
<organism evidence="2 3">
    <name type="scientific">Bacillus salacetis</name>
    <dbReference type="NCBI Taxonomy" id="2315464"/>
    <lineage>
        <taxon>Bacteria</taxon>
        <taxon>Bacillati</taxon>
        <taxon>Bacillota</taxon>
        <taxon>Bacilli</taxon>
        <taxon>Bacillales</taxon>
        <taxon>Bacillaceae</taxon>
        <taxon>Bacillus</taxon>
    </lineage>
</organism>
<dbReference type="AlphaFoldDB" id="A0A3A1R9I7"/>
<dbReference type="InterPro" id="IPR016181">
    <property type="entry name" value="Acyl_CoA_acyltransferase"/>
</dbReference>
<evidence type="ECO:0000259" key="1">
    <source>
        <dbReference type="PROSITE" id="PS51186"/>
    </source>
</evidence>
<dbReference type="InterPro" id="IPR000182">
    <property type="entry name" value="GNAT_dom"/>
</dbReference>
<name>A0A3A1R9I7_9BACI</name>
<evidence type="ECO:0000313" key="3">
    <source>
        <dbReference type="Proteomes" id="UP000265801"/>
    </source>
</evidence>
<proteinExistence type="predicted"/>
<dbReference type="Gene3D" id="3.40.630.30">
    <property type="match status" value="1"/>
</dbReference>
<gene>
    <name evidence="2" type="ORF">D3H55_02545</name>
</gene>
<dbReference type="GO" id="GO:0008999">
    <property type="term" value="F:protein-N-terminal-alanine acetyltransferase activity"/>
    <property type="evidence" value="ECO:0007669"/>
    <property type="project" value="TreeGrafter"/>
</dbReference>
<dbReference type="RefSeq" id="WP_119545332.1">
    <property type="nucleotide sequence ID" value="NZ_QXIR01000002.1"/>
</dbReference>
<accession>A0A3A1R9I7</accession>
<dbReference type="Pfam" id="PF13302">
    <property type="entry name" value="Acetyltransf_3"/>
    <property type="match status" value="1"/>
</dbReference>
<evidence type="ECO:0000313" key="2">
    <source>
        <dbReference type="EMBL" id="RIW38434.1"/>
    </source>
</evidence>
<sequence>MKTNLLEKIPDIELKHYYLTGINETHAAKLFTFLGDGKTMKFLTPHPPQSVDEVTETIHKSLEQFHSQKEIPWVIIEKKTNEVIGLFRLHKLNLWHKKTEMGVVLSNTFQRKGVMSEILPEVLSFCFNELELNRVVGDIFADNTGSRKLLLANGFKEEGVLRQTDFDGEKYHDTVVFSILKSEYEYCRS</sequence>
<feature type="domain" description="N-acetyltransferase" evidence="1">
    <location>
        <begin position="40"/>
        <end position="182"/>
    </location>
</feature>
<dbReference type="PANTHER" id="PTHR43792">
    <property type="entry name" value="GNAT FAMILY, PUTATIVE (AFU_ORTHOLOGUE AFUA_3G00765)-RELATED-RELATED"/>
    <property type="match status" value="1"/>
</dbReference>